<evidence type="ECO:0000313" key="1">
    <source>
        <dbReference type="EMBL" id="EGN96344.1"/>
    </source>
</evidence>
<dbReference type="EMBL" id="GL945484">
    <property type="protein sequence ID" value="EGN96344.1"/>
    <property type="molecule type" value="Genomic_DNA"/>
</dbReference>
<evidence type="ECO:0000313" key="2">
    <source>
        <dbReference type="Proteomes" id="UP000008063"/>
    </source>
</evidence>
<reference evidence="2" key="1">
    <citation type="journal article" date="2011" name="Science">
        <title>The plant cell wall-decomposing machinery underlies the functional diversity of forest fungi.</title>
        <authorList>
            <person name="Eastwood D.C."/>
            <person name="Floudas D."/>
            <person name="Binder M."/>
            <person name="Majcherczyk A."/>
            <person name="Schneider P."/>
            <person name="Aerts A."/>
            <person name="Asiegbu F.O."/>
            <person name="Baker S.E."/>
            <person name="Barry K."/>
            <person name="Bendiksby M."/>
            <person name="Blumentritt M."/>
            <person name="Coutinho P.M."/>
            <person name="Cullen D."/>
            <person name="de Vries R.P."/>
            <person name="Gathman A."/>
            <person name="Goodell B."/>
            <person name="Henrissat B."/>
            <person name="Ihrmark K."/>
            <person name="Kauserud H."/>
            <person name="Kohler A."/>
            <person name="LaButti K."/>
            <person name="Lapidus A."/>
            <person name="Lavin J.L."/>
            <person name="Lee Y.-H."/>
            <person name="Lindquist E."/>
            <person name="Lilly W."/>
            <person name="Lucas S."/>
            <person name="Morin E."/>
            <person name="Murat C."/>
            <person name="Oguiza J.A."/>
            <person name="Park J."/>
            <person name="Pisabarro A.G."/>
            <person name="Riley R."/>
            <person name="Rosling A."/>
            <person name="Salamov A."/>
            <person name="Schmidt O."/>
            <person name="Schmutz J."/>
            <person name="Skrede I."/>
            <person name="Stenlid J."/>
            <person name="Wiebenga A."/>
            <person name="Xie X."/>
            <person name="Kuees U."/>
            <person name="Hibbett D.S."/>
            <person name="Hoffmeister D."/>
            <person name="Hoegberg N."/>
            <person name="Martin F."/>
            <person name="Grigoriev I.V."/>
            <person name="Watkinson S.C."/>
        </authorList>
    </citation>
    <scope>NUCLEOTIDE SEQUENCE [LARGE SCALE GENOMIC DNA]</scope>
    <source>
        <strain evidence="2">strain S7.3</strain>
    </source>
</reference>
<organism evidence="2">
    <name type="scientific">Serpula lacrymans var. lacrymans (strain S7.3)</name>
    <name type="common">Dry rot fungus</name>
    <dbReference type="NCBI Taxonomy" id="936435"/>
    <lineage>
        <taxon>Eukaryota</taxon>
        <taxon>Fungi</taxon>
        <taxon>Dikarya</taxon>
        <taxon>Basidiomycota</taxon>
        <taxon>Agaricomycotina</taxon>
        <taxon>Agaricomycetes</taxon>
        <taxon>Agaricomycetidae</taxon>
        <taxon>Boletales</taxon>
        <taxon>Coniophorineae</taxon>
        <taxon>Serpulaceae</taxon>
        <taxon>Serpula</taxon>
    </lineage>
</organism>
<dbReference type="InParanoid" id="F8Q6V6"/>
<dbReference type="OrthoDB" id="2602575at2759"/>
<sequence length="211" mass="24041">MSQPPYNCVSPQQVMLNPNGAGSPGHYARLQNPPQHPSLQAAVDQSEMPDTFYSVNAIRLRHLPRSNFHTPKHQTIPGIIFSSRGYPGIRVKDILLGQGRAIVDSPHDFIFKGHGWRTTTLNLNYPGYNDPFPWRIDTVDSATKTLMTRFQLVEKLCILIRAFCSQASKLTIQPGYENWALGEDNVRLGDIYLFSIHYYRNVWVPEIYVVE</sequence>
<proteinExistence type="predicted"/>
<gene>
    <name evidence="1" type="ORF">SERLA73DRAFT_154688</name>
</gene>
<name>F8Q6V6_SERL3</name>
<dbReference type="Proteomes" id="UP000008063">
    <property type="component" value="Unassembled WGS sequence"/>
</dbReference>
<dbReference type="HOGENOM" id="CLU_1355127_0_0_1"/>
<dbReference type="AlphaFoldDB" id="F8Q6V6"/>
<protein>
    <submittedName>
        <fullName evidence="1">Uncharacterized protein</fullName>
    </submittedName>
</protein>
<accession>F8Q6V6</accession>
<keyword evidence="2" id="KW-1185">Reference proteome</keyword>